<dbReference type="PANTHER" id="PTHR21405:SF0">
    <property type="entry name" value="TETRATRICOPEPTIDE REPEAT PROTEIN 36"/>
    <property type="match status" value="1"/>
</dbReference>
<proteinExistence type="inferred from homology"/>
<evidence type="ECO:0000256" key="1">
    <source>
        <dbReference type="ARBA" id="ARBA00006995"/>
    </source>
</evidence>
<dbReference type="Proteomes" id="UP000267821">
    <property type="component" value="Unassembled WGS sequence"/>
</dbReference>
<feature type="region of interest" description="Disordered" evidence="2">
    <location>
        <begin position="1"/>
        <end position="30"/>
    </location>
</feature>
<evidence type="ECO:0000313" key="3">
    <source>
        <dbReference type="EMBL" id="RPB21864.1"/>
    </source>
</evidence>
<dbReference type="InParanoid" id="A0A3N4LG57"/>
<dbReference type="OrthoDB" id="539634at2759"/>
<dbReference type="PANTHER" id="PTHR21405">
    <property type="entry name" value="CDNA SEQUENCE BC021608"/>
    <property type="match status" value="1"/>
</dbReference>
<protein>
    <submittedName>
        <fullName evidence="3">Uncharacterized protein</fullName>
    </submittedName>
</protein>
<gene>
    <name evidence="3" type="ORF">L211DRAFT_840221</name>
</gene>
<feature type="compositionally biased region" description="Low complexity" evidence="2">
    <location>
        <begin position="46"/>
        <end position="58"/>
    </location>
</feature>
<dbReference type="STRING" id="1051890.A0A3N4LG57"/>
<evidence type="ECO:0000256" key="2">
    <source>
        <dbReference type="SAM" id="MobiDB-lite"/>
    </source>
</evidence>
<keyword evidence="4" id="KW-1185">Reference proteome</keyword>
<accession>A0A3N4LG57</accession>
<comment type="similarity">
    <text evidence="1">Belongs to the TTC36 family.</text>
</comment>
<name>A0A3N4LG57_9PEZI</name>
<dbReference type="InterPro" id="IPR038906">
    <property type="entry name" value="TTC36"/>
</dbReference>
<evidence type="ECO:0000313" key="4">
    <source>
        <dbReference type="Proteomes" id="UP000267821"/>
    </source>
</evidence>
<feature type="region of interest" description="Disordered" evidence="2">
    <location>
        <begin position="46"/>
        <end position="74"/>
    </location>
</feature>
<reference evidence="3 4" key="1">
    <citation type="journal article" date="2018" name="Nat. Ecol. Evol.">
        <title>Pezizomycetes genomes reveal the molecular basis of ectomycorrhizal truffle lifestyle.</title>
        <authorList>
            <person name="Murat C."/>
            <person name="Payen T."/>
            <person name="Noel B."/>
            <person name="Kuo A."/>
            <person name="Morin E."/>
            <person name="Chen J."/>
            <person name="Kohler A."/>
            <person name="Krizsan K."/>
            <person name="Balestrini R."/>
            <person name="Da Silva C."/>
            <person name="Montanini B."/>
            <person name="Hainaut M."/>
            <person name="Levati E."/>
            <person name="Barry K.W."/>
            <person name="Belfiori B."/>
            <person name="Cichocki N."/>
            <person name="Clum A."/>
            <person name="Dockter R.B."/>
            <person name="Fauchery L."/>
            <person name="Guy J."/>
            <person name="Iotti M."/>
            <person name="Le Tacon F."/>
            <person name="Lindquist E.A."/>
            <person name="Lipzen A."/>
            <person name="Malagnac F."/>
            <person name="Mello A."/>
            <person name="Molinier V."/>
            <person name="Miyauchi S."/>
            <person name="Poulain J."/>
            <person name="Riccioni C."/>
            <person name="Rubini A."/>
            <person name="Sitrit Y."/>
            <person name="Splivallo R."/>
            <person name="Traeger S."/>
            <person name="Wang M."/>
            <person name="Zifcakova L."/>
            <person name="Wipf D."/>
            <person name="Zambonelli A."/>
            <person name="Paolocci F."/>
            <person name="Nowrousian M."/>
            <person name="Ottonello S."/>
            <person name="Baldrian P."/>
            <person name="Spatafora J.W."/>
            <person name="Henrissat B."/>
            <person name="Nagy L.G."/>
            <person name="Aury J.M."/>
            <person name="Wincker P."/>
            <person name="Grigoriev I.V."/>
            <person name="Bonfante P."/>
            <person name="Martin F.M."/>
        </authorList>
    </citation>
    <scope>NUCLEOTIDE SEQUENCE [LARGE SCALE GENOMIC DNA]</scope>
    <source>
        <strain evidence="3 4">ATCC MYA-4762</strain>
    </source>
</reference>
<organism evidence="3 4">
    <name type="scientific">Terfezia boudieri ATCC MYA-4762</name>
    <dbReference type="NCBI Taxonomy" id="1051890"/>
    <lineage>
        <taxon>Eukaryota</taxon>
        <taxon>Fungi</taxon>
        <taxon>Dikarya</taxon>
        <taxon>Ascomycota</taxon>
        <taxon>Pezizomycotina</taxon>
        <taxon>Pezizomycetes</taxon>
        <taxon>Pezizales</taxon>
        <taxon>Pezizaceae</taxon>
        <taxon>Terfezia</taxon>
    </lineage>
</organism>
<sequence>MSTDIHPPTPPSIQSSSTPLGLPAKDPHALTTHDTNILSLLFSDSESALPSSGSSSTSNPTVLIDPTLPPDPHIPADILPQLKQRETNAILEAEQAIKQPADETQTLTHTTDEDHPLRSLNSALATLDNLIKEFPNYASAYTNRAQLRRLILLQSQSTSTTFLPTNPTCALIEHDLQTSLTLSTPMPPSAPISTATATLLRTTYTHLATLYLLYSKSTSACTSSDQGLSGGAAAAGHWEEKASRAFELAGKYGSEIGRKMSVWTNPYAKTCGGMVREVLKREIEVGEEVGERLE</sequence>
<dbReference type="AlphaFoldDB" id="A0A3N4LG57"/>
<dbReference type="EMBL" id="ML121556">
    <property type="protein sequence ID" value="RPB21864.1"/>
    <property type="molecule type" value="Genomic_DNA"/>
</dbReference>
<dbReference type="GO" id="GO:0006570">
    <property type="term" value="P:tyrosine metabolic process"/>
    <property type="evidence" value="ECO:0007669"/>
    <property type="project" value="TreeGrafter"/>
</dbReference>